<reference evidence="1" key="1">
    <citation type="journal article" date="2021" name="Nat. Commun.">
        <title>Genetic determinants of endophytism in the Arabidopsis root mycobiome.</title>
        <authorList>
            <person name="Mesny F."/>
            <person name="Miyauchi S."/>
            <person name="Thiergart T."/>
            <person name="Pickel B."/>
            <person name="Atanasova L."/>
            <person name="Karlsson M."/>
            <person name="Huettel B."/>
            <person name="Barry K.W."/>
            <person name="Haridas S."/>
            <person name="Chen C."/>
            <person name="Bauer D."/>
            <person name="Andreopoulos W."/>
            <person name="Pangilinan J."/>
            <person name="LaButti K."/>
            <person name="Riley R."/>
            <person name="Lipzen A."/>
            <person name="Clum A."/>
            <person name="Drula E."/>
            <person name="Henrissat B."/>
            <person name="Kohler A."/>
            <person name="Grigoriev I.V."/>
            <person name="Martin F.M."/>
            <person name="Hacquard S."/>
        </authorList>
    </citation>
    <scope>NUCLEOTIDE SEQUENCE</scope>
    <source>
        <strain evidence="1">MPI-SDFR-AT-0120</strain>
    </source>
</reference>
<name>A0A8K0QWV6_9PLEO</name>
<gene>
    <name evidence="1" type="ORF">FB567DRAFT_553728</name>
</gene>
<evidence type="ECO:0000313" key="2">
    <source>
        <dbReference type="Proteomes" id="UP000813461"/>
    </source>
</evidence>
<accession>A0A8K0QWV6</accession>
<sequence>MAYIHRIEVLRPTPQTILVTDSHEDLPADQNWKGTSKAEPGGPVLYLRGTSGASEKPFAFLQQQQDRWTLEVEIHDIGPEYLGQSWFLSVEDQNTKAWREKGDDKLLNSWSKEVNESTAIFSLPFSAAIPQGLWGEYVFYMTLDGSTEGIPNPPKSRIDLETIPLEVYYLPAPKLPKFFGSGVPLLFLRMFLLPQRHERRRFTDASWVRNVTEICFGSRKPFDGSRAFTTDHWLVYNTGDGSPSFASQYGEAGINLDAWLDAYRNWKQHGVFTRVNCYDQAAVTELALCLGMSHERIHWEFHQVYGFINSDIVGWEKVNSPYFDNVKTFQKYNDKKDPARQPFRNHAYLSWSKLPLTSEQYKAYNTQVGGAKTREEYLSAANAFNEEHKLNMLMIDSCGGPHVGDETRDEYEAKIEHVDLKNPFSSYVKSNYSEHPKRWAEEHHLGADIR</sequence>
<dbReference type="EMBL" id="JAGMVJ010000021">
    <property type="protein sequence ID" value="KAH7074259.1"/>
    <property type="molecule type" value="Genomic_DNA"/>
</dbReference>
<protein>
    <submittedName>
        <fullName evidence="1">Uncharacterized protein</fullName>
    </submittedName>
</protein>
<dbReference type="Proteomes" id="UP000813461">
    <property type="component" value="Unassembled WGS sequence"/>
</dbReference>
<organism evidence="1 2">
    <name type="scientific">Paraphoma chrysanthemicola</name>
    <dbReference type="NCBI Taxonomy" id="798071"/>
    <lineage>
        <taxon>Eukaryota</taxon>
        <taxon>Fungi</taxon>
        <taxon>Dikarya</taxon>
        <taxon>Ascomycota</taxon>
        <taxon>Pezizomycotina</taxon>
        <taxon>Dothideomycetes</taxon>
        <taxon>Pleosporomycetidae</taxon>
        <taxon>Pleosporales</taxon>
        <taxon>Pleosporineae</taxon>
        <taxon>Phaeosphaeriaceae</taxon>
        <taxon>Paraphoma</taxon>
    </lineage>
</organism>
<dbReference type="OrthoDB" id="5065353at2759"/>
<proteinExistence type="predicted"/>
<keyword evidence="2" id="KW-1185">Reference proteome</keyword>
<dbReference type="AlphaFoldDB" id="A0A8K0QWV6"/>
<evidence type="ECO:0000313" key="1">
    <source>
        <dbReference type="EMBL" id="KAH7074259.1"/>
    </source>
</evidence>
<comment type="caution">
    <text evidence="1">The sequence shown here is derived from an EMBL/GenBank/DDBJ whole genome shotgun (WGS) entry which is preliminary data.</text>
</comment>